<evidence type="ECO:0000313" key="2">
    <source>
        <dbReference type="EMBL" id="KAB1199309.1"/>
    </source>
</evidence>
<keyword evidence="2" id="KW-0808">Transferase</keyword>
<sequence>MDMTDKNNTTLLSRAGEGSVLKLAKSVHPPPPAINSIRTTPPLMCIERTRTEEGEISVFGADKYFNMKLDDESPKSADDSHASKHALKKDFRDGLYWRKLKSRPGTPSLISEASPHRLPSQNTGKKVNGKIKFSGFICNRPCSDKQSLDIQKDVSHGGIHGKEIRRKATQVIPNQFQPRFRMKDELRGPSFERSNREKYSLLPISSSGVQNLTPKLQLEEEKTKEEEPRKSLDVFGSHIMKKGDIMINLERKLSILAWDAIPKAQSHSTNSGAGYMDDDMGSDASSDLFEIENLSSSEKPFTGEASDCMSSSMTPTNKYEPSEASIEWSVVTASATEISLNTGYDEKNLEETNKIPVVAKTKSKVDKEVPRSRPSGLLSCKSHKAVSVAETAYRTKDRPKLEPLQSQRLDSSVPVRRYQLEVKAKDRELP</sequence>
<dbReference type="EMBL" id="RXIC02000481">
    <property type="protein sequence ID" value="KAB1199309.1"/>
    <property type="molecule type" value="Genomic_DNA"/>
</dbReference>
<feature type="region of interest" description="Disordered" evidence="1">
    <location>
        <begin position="388"/>
        <end position="412"/>
    </location>
</feature>
<comment type="caution">
    <text evidence="2">The sequence shown here is derived from an EMBL/GenBank/DDBJ whole genome shotgun (WGS) entry which is preliminary data.</text>
</comment>
<dbReference type="OrthoDB" id="760005at2759"/>
<dbReference type="EMBL" id="RXIC02000479">
    <property type="protein sequence ID" value="KAB1199349.1"/>
    <property type="molecule type" value="Genomic_DNA"/>
</dbReference>
<keyword evidence="4" id="KW-1185">Reference proteome</keyword>
<evidence type="ECO:0000313" key="3">
    <source>
        <dbReference type="EMBL" id="KAB1199349.1"/>
    </source>
</evidence>
<gene>
    <name evidence="3" type="ORF">CJ030_MR0G025168</name>
    <name evidence="2" type="ORF">CJ030_MR0G025205</name>
</gene>
<accession>A0A6A1UG95</accession>
<organism evidence="2 4">
    <name type="scientific">Morella rubra</name>
    <name type="common">Chinese bayberry</name>
    <dbReference type="NCBI Taxonomy" id="262757"/>
    <lineage>
        <taxon>Eukaryota</taxon>
        <taxon>Viridiplantae</taxon>
        <taxon>Streptophyta</taxon>
        <taxon>Embryophyta</taxon>
        <taxon>Tracheophyta</taxon>
        <taxon>Spermatophyta</taxon>
        <taxon>Magnoliopsida</taxon>
        <taxon>eudicotyledons</taxon>
        <taxon>Gunneridae</taxon>
        <taxon>Pentapetalae</taxon>
        <taxon>rosids</taxon>
        <taxon>fabids</taxon>
        <taxon>Fagales</taxon>
        <taxon>Myricaceae</taxon>
        <taxon>Morella</taxon>
    </lineage>
</organism>
<feature type="region of interest" description="Disordered" evidence="1">
    <location>
        <begin position="300"/>
        <end position="319"/>
    </location>
</feature>
<evidence type="ECO:0000256" key="1">
    <source>
        <dbReference type="SAM" id="MobiDB-lite"/>
    </source>
</evidence>
<feature type="compositionally biased region" description="Polar residues" evidence="1">
    <location>
        <begin position="308"/>
        <end position="319"/>
    </location>
</feature>
<evidence type="ECO:0000313" key="4">
    <source>
        <dbReference type="Proteomes" id="UP000516437"/>
    </source>
</evidence>
<dbReference type="InterPro" id="IPR039615">
    <property type="entry name" value="PKS"/>
</dbReference>
<keyword evidence="2" id="KW-0418">Kinase</keyword>
<name>A0A6A1UG95_9ROSI</name>
<dbReference type="AlphaFoldDB" id="A0A6A1UG95"/>
<dbReference type="GO" id="GO:0016301">
    <property type="term" value="F:kinase activity"/>
    <property type="evidence" value="ECO:0007669"/>
    <property type="project" value="UniProtKB-KW"/>
</dbReference>
<dbReference type="Proteomes" id="UP000516437">
    <property type="component" value="Unassembled WGS sequence"/>
</dbReference>
<reference evidence="2 4" key="2">
    <citation type="journal article" date="2019" name="Plant Biotechnol. J.">
        <title>The red bayberry genome and genetic basis of sex determination.</title>
        <authorList>
            <person name="Jia H.M."/>
            <person name="Jia H.J."/>
            <person name="Cai Q.L."/>
            <person name="Wang Y."/>
            <person name="Zhao H.B."/>
            <person name="Yang W.F."/>
            <person name="Wang G.Y."/>
            <person name="Li Y.H."/>
            <person name="Zhan D.L."/>
            <person name="Shen Y.T."/>
            <person name="Niu Q.F."/>
            <person name="Chang L."/>
            <person name="Qiu J."/>
            <person name="Zhao L."/>
            <person name="Xie H.B."/>
            <person name="Fu W.Y."/>
            <person name="Jin J."/>
            <person name="Li X.W."/>
            <person name="Jiao Y."/>
            <person name="Zhou C.C."/>
            <person name="Tu T."/>
            <person name="Chai C.Y."/>
            <person name="Gao J.L."/>
            <person name="Fan L.J."/>
            <person name="van de Weg E."/>
            <person name="Wang J.Y."/>
            <person name="Gao Z.S."/>
        </authorList>
    </citation>
    <scope>NUCLEOTIDE SEQUENCE [LARGE SCALE GENOMIC DNA]</scope>
    <source>
        <tissue evidence="2">Leaves</tissue>
    </source>
</reference>
<proteinExistence type="predicted"/>
<dbReference type="PANTHER" id="PTHR33781:SF3">
    <property type="entry name" value="PROTEIN PHYTOCHROME KINASE SUBSTRATE 3"/>
    <property type="match status" value="1"/>
</dbReference>
<reference evidence="2" key="1">
    <citation type="submission" date="2018-07" db="EMBL/GenBank/DDBJ databases">
        <authorList>
            <person name="Gao Z.-S."/>
            <person name="Jia H.-M."/>
            <person name="Jia H.-J."/>
            <person name="Cai Q.-L."/>
            <person name="Wang Y."/>
            <person name="Zhao H.-B."/>
        </authorList>
    </citation>
    <scope>NUCLEOTIDE SEQUENCE</scope>
    <source>
        <tissue evidence="2">Leaves</tissue>
    </source>
</reference>
<reference evidence="2" key="3">
    <citation type="submission" date="2019-09" db="EMBL/GenBank/DDBJ databases">
        <authorList>
            <person name="Gao Z."/>
        </authorList>
    </citation>
    <scope>NUCLEOTIDE SEQUENCE</scope>
    <source>
        <tissue evidence="2">Leaves</tissue>
    </source>
</reference>
<dbReference type="GO" id="GO:0009638">
    <property type="term" value="P:phototropism"/>
    <property type="evidence" value="ECO:0007669"/>
    <property type="project" value="InterPro"/>
</dbReference>
<protein>
    <submittedName>
        <fullName evidence="2">Protein PHYTOCHROME KINASE SUBSTRATE 3</fullName>
    </submittedName>
</protein>
<dbReference type="PANTHER" id="PTHR33781">
    <property type="entry name" value="PROTEIN PHYTOCHROME KINASE SUBSTRATE 1-RELATED"/>
    <property type="match status" value="1"/>
</dbReference>